<accession>C8ZKF7</accession>
<organism evidence="1 2">
    <name type="scientific">Pseudomonas phage LUZ7</name>
    <dbReference type="NCBI Taxonomy" id="655097"/>
    <lineage>
        <taxon>Viruses</taxon>
        <taxon>Duplodnaviria</taxon>
        <taxon>Heunggongvirae</taxon>
        <taxon>Uroviricota</taxon>
        <taxon>Caudoviricetes</taxon>
        <taxon>Schitoviridae</taxon>
        <taxon>Migulavirinae</taxon>
        <taxon>Luzseptimavirus</taxon>
        <taxon>Luzseptimavirus LUZ7</taxon>
    </lineage>
</organism>
<protein>
    <submittedName>
        <fullName evidence="1">Uncharacterized protein</fullName>
    </submittedName>
</protein>
<dbReference type="OrthoDB" id="33527at10239"/>
<dbReference type="KEGG" id="vg:8684410"/>
<name>C8ZKF7_9CAUD</name>
<sequence length="105" mass="11438">MPAGLQTFTSNGALWFDMTERLCQVYTSFSTGTTSGSFTIPVGSGTPWLVTVADSNRIIVNTSTQTVAIYPTPDVSYDPATRTVSWFFTGVNVGRQPLRIIVGYF</sequence>
<proteinExistence type="predicted"/>
<dbReference type="RefSeq" id="YP_003358340.1">
    <property type="nucleotide sequence ID" value="NC_013691.1"/>
</dbReference>
<evidence type="ECO:0000313" key="1">
    <source>
        <dbReference type="EMBL" id="CAZ66199.1"/>
    </source>
</evidence>
<reference evidence="2" key="1">
    <citation type="journal article" date="2010" name="Virology">
        <title>Molecular and physiological analysis of three Pseudomonas aeruginosa phages belonging to the "N4-like viruses".</title>
        <authorList>
            <person name="Ceyssens P.J."/>
            <person name="Brabban A."/>
            <person name="Rogge L."/>
            <person name="Lewis M.S."/>
            <person name="Pickard D."/>
            <person name="Goulding D."/>
            <person name="Dougan G."/>
            <person name="Nob en J.P."/>
            <person name="Kropinski A."/>
            <person name="Kutter E."/>
            <person name="Lavigne R."/>
        </authorList>
    </citation>
    <scope>NUCLEOTIDE SEQUENCE [LARGE SCALE GENOMIC DNA]</scope>
</reference>
<dbReference type="GeneID" id="8684410"/>
<dbReference type="EMBL" id="FN422398">
    <property type="protein sequence ID" value="CAZ66199.1"/>
    <property type="molecule type" value="Genomic_DNA"/>
</dbReference>
<evidence type="ECO:0000313" key="2">
    <source>
        <dbReference type="Proteomes" id="UP000002615"/>
    </source>
</evidence>
<keyword evidence="2" id="KW-1185">Reference proteome</keyword>
<dbReference type="Proteomes" id="UP000002615">
    <property type="component" value="Segment"/>
</dbReference>